<dbReference type="OMA" id="FEYSHIY"/>
<feature type="compositionally biased region" description="Basic and acidic residues" evidence="2">
    <location>
        <begin position="51"/>
        <end position="70"/>
    </location>
</feature>
<feature type="region of interest" description="Disordered" evidence="2">
    <location>
        <begin position="1"/>
        <end position="70"/>
    </location>
</feature>
<keyword evidence="4" id="KW-1185">Reference proteome</keyword>
<keyword evidence="1" id="KW-0175">Coiled coil</keyword>
<dbReference type="Proteomes" id="UP000054937">
    <property type="component" value="Unassembled WGS sequence"/>
</dbReference>
<evidence type="ECO:0000313" key="4">
    <source>
        <dbReference type="Proteomes" id="UP000054937"/>
    </source>
</evidence>
<name>A0A0V0R0C0_PSEPJ</name>
<organism evidence="3 4">
    <name type="scientific">Pseudocohnilembus persalinus</name>
    <name type="common">Ciliate</name>
    <dbReference type="NCBI Taxonomy" id="266149"/>
    <lineage>
        <taxon>Eukaryota</taxon>
        <taxon>Sar</taxon>
        <taxon>Alveolata</taxon>
        <taxon>Ciliophora</taxon>
        <taxon>Intramacronucleata</taxon>
        <taxon>Oligohymenophorea</taxon>
        <taxon>Scuticociliatia</taxon>
        <taxon>Philasterida</taxon>
        <taxon>Pseudocohnilembidae</taxon>
        <taxon>Pseudocohnilembus</taxon>
    </lineage>
</organism>
<sequence length="403" mass="48448">MSNQFDINTEQSNSGINDKKKNIKDDKDEYNGQQNEEINKKQQQKQQQFNEKQEKINQQRERLEQMRRKQKEMMETEQAEKLKQKINKQNSNFSTYTHLFTILKGKIVFGALLLLGLYKAYQIYQVTEYTEDPLTQNKENKKLFVLEKKQEQKLAKLASRLFQVENNVEETQFKNKFYIEQIENLKKKYFLKLEELLNLPISNGNIYIVDNFNNTQKNDLNFTFFILPNGDIFASKLLLQQITDKQNNKIKEQFLINLMIFEYSHIYLRSNIASLPFSAISIFLKFKSKNYSEPYSQYPSDCIIKLREIFLRQYSDKQQKIAFECAQEIKQVIEQIQTSENQEKINPIQINNQIHMKQQYQQFYDFILKKNKQLQLSEIQKQQRGDIFRRHINFIELIYDKSE</sequence>
<comment type="caution">
    <text evidence="3">The sequence shown here is derived from an EMBL/GenBank/DDBJ whole genome shotgun (WGS) entry which is preliminary data.</text>
</comment>
<evidence type="ECO:0000256" key="2">
    <source>
        <dbReference type="SAM" id="MobiDB-lite"/>
    </source>
</evidence>
<protein>
    <submittedName>
        <fullName evidence="3">Uncharacterized protein</fullName>
    </submittedName>
</protein>
<dbReference type="EMBL" id="LDAU01000082">
    <property type="protein sequence ID" value="KRX07621.1"/>
    <property type="molecule type" value="Genomic_DNA"/>
</dbReference>
<dbReference type="InParanoid" id="A0A0V0R0C0"/>
<reference evidence="3 4" key="1">
    <citation type="journal article" date="2015" name="Sci. Rep.">
        <title>Genome of the facultative scuticociliatosis pathogen Pseudocohnilembus persalinus provides insight into its virulence through horizontal gene transfer.</title>
        <authorList>
            <person name="Xiong J."/>
            <person name="Wang G."/>
            <person name="Cheng J."/>
            <person name="Tian M."/>
            <person name="Pan X."/>
            <person name="Warren A."/>
            <person name="Jiang C."/>
            <person name="Yuan D."/>
            <person name="Miao W."/>
        </authorList>
    </citation>
    <scope>NUCLEOTIDE SEQUENCE [LARGE SCALE GENOMIC DNA]</scope>
    <source>
        <strain evidence="3">36N120E</strain>
    </source>
</reference>
<evidence type="ECO:0000256" key="1">
    <source>
        <dbReference type="SAM" id="Coils"/>
    </source>
</evidence>
<feature type="compositionally biased region" description="Basic and acidic residues" evidence="2">
    <location>
        <begin position="17"/>
        <end position="30"/>
    </location>
</feature>
<accession>A0A0V0R0C0</accession>
<dbReference type="AlphaFoldDB" id="A0A0V0R0C0"/>
<feature type="coiled-coil region" evidence="1">
    <location>
        <begin position="147"/>
        <end position="199"/>
    </location>
</feature>
<evidence type="ECO:0000313" key="3">
    <source>
        <dbReference type="EMBL" id="KRX07621.1"/>
    </source>
</evidence>
<feature type="compositionally biased region" description="Polar residues" evidence="2">
    <location>
        <begin position="1"/>
        <end position="15"/>
    </location>
</feature>
<proteinExistence type="predicted"/>
<gene>
    <name evidence="3" type="ORF">PPERSA_11170</name>
</gene>